<dbReference type="AlphaFoldDB" id="A0A396SDZ9"/>
<sequence>MDMERVLNKDKSQRTSIQAIAVMIYNAKQFYSQEEMLDTTINGLQRPLDSQMAPKFMEVLQAIISDVYLGKIETVSHYGREKQTYRMKQYLFIAYQGLLKL</sequence>
<proteinExistence type="predicted"/>
<dbReference type="Proteomes" id="UP000265692">
    <property type="component" value="Unassembled WGS sequence"/>
</dbReference>
<comment type="caution">
    <text evidence="1">The sequence shown here is derived from an EMBL/GenBank/DDBJ whole genome shotgun (WGS) entry which is preliminary data.</text>
</comment>
<gene>
    <name evidence="1" type="ORF">D1B33_01480</name>
</gene>
<reference evidence="1 2" key="1">
    <citation type="submission" date="2018-08" db="EMBL/GenBank/DDBJ databases">
        <title>Lysinibacillus sp. YLB-03 draft genome sequence.</title>
        <authorList>
            <person name="Yu L."/>
        </authorList>
    </citation>
    <scope>NUCLEOTIDE SEQUENCE [LARGE SCALE GENOMIC DNA]</scope>
    <source>
        <strain evidence="1 2">YLB-03</strain>
    </source>
</reference>
<evidence type="ECO:0000313" key="2">
    <source>
        <dbReference type="Proteomes" id="UP000265692"/>
    </source>
</evidence>
<evidence type="ECO:0000313" key="1">
    <source>
        <dbReference type="EMBL" id="RHW39544.1"/>
    </source>
</evidence>
<keyword evidence="2" id="KW-1185">Reference proteome</keyword>
<protein>
    <submittedName>
        <fullName evidence="1">Uncharacterized protein</fullName>
    </submittedName>
</protein>
<organism evidence="1 2">
    <name type="scientific">Ureibacillus yapensis</name>
    <dbReference type="NCBI Taxonomy" id="2304605"/>
    <lineage>
        <taxon>Bacteria</taxon>
        <taxon>Bacillati</taxon>
        <taxon>Bacillota</taxon>
        <taxon>Bacilli</taxon>
        <taxon>Bacillales</taxon>
        <taxon>Caryophanaceae</taxon>
        <taxon>Ureibacillus</taxon>
    </lineage>
</organism>
<name>A0A396SDZ9_9BACL</name>
<dbReference type="RefSeq" id="WP_118874556.1">
    <property type="nucleotide sequence ID" value="NZ_QWEI01000001.1"/>
</dbReference>
<dbReference type="EMBL" id="QWEI01000001">
    <property type="protein sequence ID" value="RHW39544.1"/>
    <property type="molecule type" value="Genomic_DNA"/>
</dbReference>
<accession>A0A396SDZ9</accession>